<organism evidence="2 3">
    <name type="scientific">Flavobacterium nakdongensis</name>
    <dbReference type="NCBI Taxonomy" id="3073563"/>
    <lineage>
        <taxon>Bacteria</taxon>
        <taxon>Pseudomonadati</taxon>
        <taxon>Bacteroidota</taxon>
        <taxon>Flavobacteriia</taxon>
        <taxon>Flavobacteriales</taxon>
        <taxon>Flavobacteriaceae</taxon>
        <taxon>Flavobacterium</taxon>
    </lineage>
</organism>
<evidence type="ECO:0000256" key="1">
    <source>
        <dbReference type="SAM" id="MobiDB-lite"/>
    </source>
</evidence>
<evidence type="ECO:0000313" key="2">
    <source>
        <dbReference type="EMBL" id="WMW77022.1"/>
    </source>
</evidence>
<evidence type="ECO:0000313" key="3">
    <source>
        <dbReference type="Proteomes" id="UP001180481"/>
    </source>
</evidence>
<name>A0ABY9RA08_9FLAO</name>
<reference evidence="2" key="1">
    <citation type="submission" date="2023-09" db="EMBL/GenBank/DDBJ databases">
        <title>Flavobacterium sp. 20NA77.7 isolated from freshwater.</title>
        <authorList>
            <person name="Le V."/>
            <person name="Ko S.-R."/>
            <person name="Ahn C.-Y."/>
            <person name="Oh H.-M."/>
        </authorList>
    </citation>
    <scope>NUCLEOTIDE SEQUENCE</scope>
    <source>
        <strain evidence="2">20NA77.7</strain>
    </source>
</reference>
<sequence>MPAASATENGETKRKISPLSLSGLKAIKEIERQQKPETFEPGEHPVEPFTQEELEEQWISFGQILEQRGKKILLSYMTLSKPIKMGNNILLEFPNEGSKHDFENHYNELINHLKTNLRNFEIKIKITVIETFKPKVHYTSEEKFNHFKELNPLIEQFRNTFELDL</sequence>
<dbReference type="Proteomes" id="UP001180481">
    <property type="component" value="Chromosome"/>
</dbReference>
<accession>A0ABY9RA08</accession>
<protein>
    <submittedName>
        <fullName evidence="2">DNA polymerase III</fullName>
    </submittedName>
</protein>
<feature type="region of interest" description="Disordered" evidence="1">
    <location>
        <begin position="1"/>
        <end position="20"/>
    </location>
</feature>
<dbReference type="RefSeq" id="WP_309531407.1">
    <property type="nucleotide sequence ID" value="NZ_CP133721.1"/>
</dbReference>
<gene>
    <name evidence="2" type="ORF">RF683_05860</name>
</gene>
<keyword evidence="3" id="KW-1185">Reference proteome</keyword>
<proteinExistence type="predicted"/>
<dbReference type="EMBL" id="CP133721">
    <property type="protein sequence ID" value="WMW77022.1"/>
    <property type="molecule type" value="Genomic_DNA"/>
</dbReference>